<dbReference type="EMBL" id="MK500494">
    <property type="protein sequence ID" value="QBK90545.1"/>
    <property type="molecule type" value="Genomic_DNA"/>
</dbReference>
<reference evidence="3" key="1">
    <citation type="journal article" date="2019" name="MBio">
        <title>Virus Genomes from Deep Sea Sediments Expand the Ocean Megavirome and Support Independent Origins of Viral Gigantism.</title>
        <authorList>
            <person name="Backstrom D."/>
            <person name="Yutin N."/>
            <person name="Jorgensen S.L."/>
            <person name="Dharamshi J."/>
            <person name="Homa F."/>
            <person name="Zaremba-Niedwiedzka K."/>
            <person name="Spang A."/>
            <person name="Wolf Y.I."/>
            <person name="Koonin E.V."/>
            <person name="Ettema T.J."/>
        </authorList>
    </citation>
    <scope>NUCLEOTIDE SEQUENCE</scope>
</reference>
<keyword evidence="2" id="KW-1133">Transmembrane helix</keyword>
<evidence type="ECO:0000313" key="3">
    <source>
        <dbReference type="EMBL" id="QBK90545.1"/>
    </source>
</evidence>
<evidence type="ECO:0000256" key="2">
    <source>
        <dbReference type="SAM" id="Phobius"/>
    </source>
</evidence>
<keyword evidence="3" id="KW-0255">Endonuclease</keyword>
<keyword evidence="2" id="KW-0472">Membrane</keyword>
<gene>
    <name evidence="3" type="ORF">LCPAC104_00410</name>
</gene>
<sequence length="201" mass="24113">MIELKINSYKWIYWIILIFFILIILSIFFKDEKYEFIGLKPLMTNNHSIRKYLDNDDINKFIEDNEYNNENSNSKSNSKHNNKKPYEKESKGEKLSRDIFQKIFSKDFVKIRPDFLKNPKTGRNLELDGYCPELNIAFEYNGIQHYVFPNFCHKTEKEFLNQVENDSWKKDACDKAGVYLISIPYNIPTHEIEDYIIERLP</sequence>
<organism evidence="3">
    <name type="scientific">Pithovirus LCPAC104</name>
    <dbReference type="NCBI Taxonomy" id="2506589"/>
    <lineage>
        <taxon>Viruses</taxon>
        <taxon>Pithoviruses</taxon>
    </lineage>
</organism>
<protein>
    <submittedName>
        <fullName evidence="3">Restriction endonuclease</fullName>
    </submittedName>
</protein>
<feature type="region of interest" description="Disordered" evidence="1">
    <location>
        <begin position="68"/>
        <end position="93"/>
    </location>
</feature>
<proteinExistence type="predicted"/>
<accession>A0A481Z4V1</accession>
<evidence type="ECO:0000256" key="1">
    <source>
        <dbReference type="SAM" id="MobiDB-lite"/>
    </source>
</evidence>
<dbReference type="GO" id="GO:0004519">
    <property type="term" value="F:endonuclease activity"/>
    <property type="evidence" value="ECO:0007669"/>
    <property type="project" value="UniProtKB-KW"/>
</dbReference>
<name>A0A481Z4V1_9VIRU</name>
<feature type="transmembrane region" description="Helical" evidence="2">
    <location>
        <begin position="12"/>
        <end position="29"/>
    </location>
</feature>
<keyword evidence="2" id="KW-0812">Transmembrane</keyword>
<keyword evidence="3" id="KW-0378">Hydrolase</keyword>
<keyword evidence="3" id="KW-0540">Nuclease</keyword>
<feature type="compositionally biased region" description="Basic and acidic residues" evidence="1">
    <location>
        <begin position="84"/>
        <end position="93"/>
    </location>
</feature>